<dbReference type="Proteomes" id="UP001594351">
    <property type="component" value="Unassembled WGS sequence"/>
</dbReference>
<evidence type="ECO:0000256" key="4">
    <source>
        <dbReference type="ARBA" id="ARBA00023014"/>
    </source>
</evidence>
<accession>A0ABV6Z6Q6</accession>
<dbReference type="PANTHER" id="PTHR11228">
    <property type="entry name" value="RADICAL SAM DOMAIN PROTEIN"/>
    <property type="match status" value="1"/>
</dbReference>
<reference evidence="6 7" key="1">
    <citation type="submission" date="2024-09" db="EMBL/GenBank/DDBJ databases">
        <title>Laminarin stimulates single cell rates of sulfate reduction while oxygen inhibits transcriptomic activity in coastal marine sediment.</title>
        <authorList>
            <person name="Lindsay M."/>
            <person name="Orcutt B."/>
            <person name="Emerson D."/>
            <person name="Stepanauskas R."/>
            <person name="D'Angelo T."/>
        </authorList>
    </citation>
    <scope>NUCLEOTIDE SEQUENCE [LARGE SCALE GENOMIC DNA]</scope>
    <source>
        <strain evidence="6">SAG AM-311-K15</strain>
    </source>
</reference>
<dbReference type="SUPFAM" id="SSF102114">
    <property type="entry name" value="Radical SAM enzymes"/>
    <property type="match status" value="1"/>
</dbReference>
<dbReference type="InterPro" id="IPR050377">
    <property type="entry name" value="Radical_SAM_PqqE_MftC-like"/>
</dbReference>
<evidence type="ECO:0000256" key="1">
    <source>
        <dbReference type="ARBA" id="ARBA00022691"/>
    </source>
</evidence>
<dbReference type="InterPro" id="IPR058240">
    <property type="entry name" value="rSAM_sf"/>
</dbReference>
<feature type="domain" description="Radical SAM core" evidence="5">
    <location>
        <begin position="21"/>
        <end position="254"/>
    </location>
</feature>
<evidence type="ECO:0000313" key="6">
    <source>
        <dbReference type="EMBL" id="MFC1854115.1"/>
    </source>
</evidence>
<sequence>MAKLKQKLALMKGLLSGDIAYNSPFYVTIDVTRRCNLSCLCCRCHSPLITVPTPGDHTIQDISVEFFARVCHELKQSGTELIILESEGEPFLHPQLFELITIAKRQGLRVILFTNGTLLAEHNIQQLIELRLDTLMVSLWALTRADYEKTHPGTDPLLFDQIIHHLQQLAELKRKQQIPFPRVEVCLPLNKYNFKQIDSTVEVAAKSNCNELHFTKLDTIRDNFAKFSLSADDERFLRSAFTEIGRKLKVLGVSHNIKNIIRQYRVEESAWRR</sequence>
<dbReference type="PROSITE" id="PS51918">
    <property type="entry name" value="RADICAL_SAM"/>
    <property type="match status" value="1"/>
</dbReference>
<dbReference type="InterPro" id="IPR013785">
    <property type="entry name" value="Aldolase_TIM"/>
</dbReference>
<gene>
    <name evidence="6" type="ORF">ACFL27_28360</name>
</gene>
<feature type="non-terminal residue" evidence="6">
    <location>
        <position position="273"/>
    </location>
</feature>
<dbReference type="SFLD" id="SFLDS00029">
    <property type="entry name" value="Radical_SAM"/>
    <property type="match status" value="1"/>
</dbReference>
<keyword evidence="4" id="KW-0411">Iron-sulfur</keyword>
<dbReference type="InterPro" id="IPR007197">
    <property type="entry name" value="rSAM"/>
</dbReference>
<keyword evidence="2" id="KW-0479">Metal-binding</keyword>
<organism evidence="6 7">
    <name type="scientific">candidate division CSSED10-310 bacterium</name>
    <dbReference type="NCBI Taxonomy" id="2855610"/>
    <lineage>
        <taxon>Bacteria</taxon>
        <taxon>Bacteria division CSSED10-310</taxon>
    </lineage>
</organism>
<protein>
    <submittedName>
        <fullName evidence="6">Radical SAM protein</fullName>
    </submittedName>
</protein>
<keyword evidence="7" id="KW-1185">Reference proteome</keyword>
<evidence type="ECO:0000313" key="7">
    <source>
        <dbReference type="Proteomes" id="UP001594351"/>
    </source>
</evidence>
<evidence type="ECO:0000259" key="5">
    <source>
        <dbReference type="PROSITE" id="PS51918"/>
    </source>
</evidence>
<dbReference type="Pfam" id="PF04055">
    <property type="entry name" value="Radical_SAM"/>
    <property type="match status" value="1"/>
</dbReference>
<name>A0ABV6Z6Q6_UNCC1</name>
<keyword evidence="3" id="KW-0408">Iron</keyword>
<dbReference type="PANTHER" id="PTHR11228:SF7">
    <property type="entry name" value="PQQA PEPTIDE CYCLASE"/>
    <property type="match status" value="1"/>
</dbReference>
<dbReference type="CDD" id="cd01335">
    <property type="entry name" value="Radical_SAM"/>
    <property type="match status" value="1"/>
</dbReference>
<proteinExistence type="predicted"/>
<dbReference type="Gene3D" id="3.20.20.70">
    <property type="entry name" value="Aldolase class I"/>
    <property type="match status" value="1"/>
</dbReference>
<keyword evidence="1" id="KW-0949">S-adenosyl-L-methionine</keyword>
<dbReference type="SFLD" id="SFLDG01067">
    <property type="entry name" value="SPASM/twitch_domain_containing"/>
    <property type="match status" value="1"/>
</dbReference>
<evidence type="ECO:0000256" key="3">
    <source>
        <dbReference type="ARBA" id="ARBA00023004"/>
    </source>
</evidence>
<comment type="caution">
    <text evidence="6">The sequence shown here is derived from an EMBL/GenBank/DDBJ whole genome shotgun (WGS) entry which is preliminary data.</text>
</comment>
<dbReference type="EMBL" id="JBHPBY010000725">
    <property type="protein sequence ID" value="MFC1854115.1"/>
    <property type="molecule type" value="Genomic_DNA"/>
</dbReference>
<evidence type="ECO:0000256" key="2">
    <source>
        <dbReference type="ARBA" id="ARBA00022723"/>
    </source>
</evidence>